<feature type="transmembrane region" description="Helical" evidence="1">
    <location>
        <begin position="41"/>
        <end position="62"/>
    </location>
</feature>
<dbReference type="OrthoDB" id="7874680at2"/>
<keyword evidence="1" id="KW-0812">Transmembrane</keyword>
<accession>A0A1I1SJV8</accession>
<keyword evidence="1" id="KW-0472">Membrane</keyword>
<keyword evidence="1" id="KW-1133">Transmembrane helix</keyword>
<organism evidence="2 3">
    <name type="scientific">Roseivivax sediminis</name>
    <dbReference type="NCBI Taxonomy" id="936889"/>
    <lineage>
        <taxon>Bacteria</taxon>
        <taxon>Pseudomonadati</taxon>
        <taxon>Pseudomonadota</taxon>
        <taxon>Alphaproteobacteria</taxon>
        <taxon>Rhodobacterales</taxon>
        <taxon>Roseobacteraceae</taxon>
        <taxon>Roseivivax</taxon>
    </lineage>
</organism>
<protein>
    <submittedName>
        <fullName evidence="2">Uncharacterized protein</fullName>
    </submittedName>
</protein>
<dbReference type="RefSeq" id="WP_149754011.1">
    <property type="nucleotide sequence ID" value="NZ_FOMS01000001.1"/>
</dbReference>
<proteinExistence type="predicted"/>
<dbReference type="EMBL" id="FOMS01000001">
    <property type="protein sequence ID" value="SFD46726.1"/>
    <property type="molecule type" value="Genomic_DNA"/>
</dbReference>
<sequence>MRTMIAFAAVLLIGIAVVALQPILAGAPIDNADAPGVFPEWLAPVGYFIALVGAVGLFVAWMRAKSTS</sequence>
<evidence type="ECO:0000256" key="1">
    <source>
        <dbReference type="SAM" id="Phobius"/>
    </source>
</evidence>
<keyword evidence="3" id="KW-1185">Reference proteome</keyword>
<dbReference type="Proteomes" id="UP000325289">
    <property type="component" value="Unassembled WGS sequence"/>
</dbReference>
<reference evidence="2 3" key="1">
    <citation type="submission" date="2016-10" db="EMBL/GenBank/DDBJ databases">
        <authorList>
            <person name="Varghese N."/>
            <person name="Submissions S."/>
        </authorList>
    </citation>
    <scope>NUCLEOTIDE SEQUENCE [LARGE SCALE GENOMIC DNA]</scope>
    <source>
        <strain evidence="3">YIM D21,KCTC 23444,ACCC 10710</strain>
    </source>
</reference>
<dbReference type="AlphaFoldDB" id="A0A1I1SJV8"/>
<gene>
    <name evidence="2" type="ORF">SAMN04515678_101201</name>
</gene>
<name>A0A1I1SJV8_9RHOB</name>
<evidence type="ECO:0000313" key="3">
    <source>
        <dbReference type="Proteomes" id="UP000325289"/>
    </source>
</evidence>
<evidence type="ECO:0000313" key="2">
    <source>
        <dbReference type="EMBL" id="SFD46726.1"/>
    </source>
</evidence>